<reference evidence="2 3" key="1">
    <citation type="submission" date="2016-02" db="EMBL/GenBank/DDBJ databases">
        <title>Anaerosporomusa subterraneum gen. nov., sp. nov., a spore-forming obligate anaerobe isolated from saprolite.</title>
        <authorList>
            <person name="Choi J.K."/>
            <person name="Shah M."/>
            <person name="Yee N."/>
        </authorList>
    </citation>
    <scope>NUCLEOTIDE SEQUENCE [LARGE SCALE GENOMIC DNA]</scope>
    <source>
        <strain evidence="2 3">RU4</strain>
    </source>
</reference>
<dbReference type="AlphaFoldDB" id="A0A154BMD6"/>
<evidence type="ECO:0000313" key="2">
    <source>
        <dbReference type="EMBL" id="KYZ75010.1"/>
    </source>
</evidence>
<dbReference type="Proteomes" id="UP000076268">
    <property type="component" value="Unassembled WGS sequence"/>
</dbReference>
<feature type="transmembrane region" description="Helical" evidence="1">
    <location>
        <begin position="66"/>
        <end position="84"/>
    </location>
</feature>
<evidence type="ECO:0000313" key="3">
    <source>
        <dbReference type="Proteomes" id="UP000076268"/>
    </source>
</evidence>
<keyword evidence="3" id="KW-1185">Reference proteome</keyword>
<keyword evidence="1" id="KW-0472">Membrane</keyword>
<dbReference type="EMBL" id="LSGP01000026">
    <property type="protein sequence ID" value="KYZ75010.1"/>
    <property type="molecule type" value="Genomic_DNA"/>
</dbReference>
<keyword evidence="1" id="KW-1133">Transmembrane helix</keyword>
<name>A0A154BMD6_ANASB</name>
<proteinExistence type="predicted"/>
<gene>
    <name evidence="2" type="ORF">AXX12_15645</name>
</gene>
<organism evidence="2 3">
    <name type="scientific">Anaerosporomusa subterranea</name>
    <dbReference type="NCBI Taxonomy" id="1794912"/>
    <lineage>
        <taxon>Bacteria</taxon>
        <taxon>Bacillati</taxon>
        <taxon>Bacillota</taxon>
        <taxon>Negativicutes</taxon>
        <taxon>Acetonemataceae</taxon>
        <taxon>Anaerosporomusa</taxon>
    </lineage>
</organism>
<comment type="caution">
    <text evidence="2">The sequence shown here is derived from an EMBL/GenBank/DDBJ whole genome shotgun (WGS) entry which is preliminary data.</text>
</comment>
<keyword evidence="1" id="KW-0812">Transmembrane</keyword>
<accession>A0A154BMD6</accession>
<evidence type="ECO:0000256" key="1">
    <source>
        <dbReference type="SAM" id="Phobius"/>
    </source>
</evidence>
<dbReference type="OrthoDB" id="1685205at2"/>
<feature type="transmembrane region" description="Helical" evidence="1">
    <location>
        <begin position="40"/>
        <end position="60"/>
    </location>
</feature>
<dbReference type="RefSeq" id="WP_066245576.1">
    <property type="nucleotide sequence ID" value="NZ_LSGP01000026.1"/>
</dbReference>
<protein>
    <submittedName>
        <fullName evidence="2">Uncharacterized protein</fullName>
    </submittedName>
</protein>
<sequence>MNWPKITGYVGVTSSVISIVSQVASTIVPEQGYHNQIYDMLRWSSFLWAYAIFTMAVYLSKTLERPIHVVFGLATALLCLSLRAEWGYGVGIAYSFWAYAKLDQKPGNLPF</sequence>
<feature type="transmembrane region" description="Helical" evidence="1">
    <location>
        <begin position="6"/>
        <end position="28"/>
    </location>
</feature>